<comment type="caution">
    <text evidence="2">The sequence shown here is derived from an EMBL/GenBank/DDBJ whole genome shotgun (WGS) entry which is preliminary data.</text>
</comment>
<feature type="compositionally biased region" description="Basic residues" evidence="1">
    <location>
        <begin position="177"/>
        <end position="190"/>
    </location>
</feature>
<feature type="compositionally biased region" description="Acidic residues" evidence="1">
    <location>
        <begin position="155"/>
        <end position="171"/>
    </location>
</feature>
<feature type="compositionally biased region" description="Acidic residues" evidence="1">
    <location>
        <begin position="119"/>
        <end position="129"/>
    </location>
</feature>
<protein>
    <recommendedName>
        <fullName evidence="4">RAD51 interacting motif domain-containing protein</fullName>
    </recommendedName>
</protein>
<dbReference type="OrthoDB" id="2374173at2759"/>
<feature type="region of interest" description="Disordered" evidence="1">
    <location>
        <begin position="37"/>
        <end position="137"/>
    </location>
</feature>
<evidence type="ECO:0000313" key="3">
    <source>
        <dbReference type="Proteomes" id="UP000265703"/>
    </source>
</evidence>
<feature type="compositionally biased region" description="Polar residues" evidence="1">
    <location>
        <begin position="213"/>
        <end position="226"/>
    </location>
</feature>
<evidence type="ECO:0000256" key="1">
    <source>
        <dbReference type="SAM" id="MobiDB-lite"/>
    </source>
</evidence>
<feature type="compositionally biased region" description="Basic residues" evidence="1">
    <location>
        <begin position="261"/>
        <end position="275"/>
    </location>
</feature>
<evidence type="ECO:0000313" key="2">
    <source>
        <dbReference type="EMBL" id="RIA95919.1"/>
    </source>
</evidence>
<dbReference type="EMBL" id="QKYT01000053">
    <property type="protein sequence ID" value="RIA95919.1"/>
    <property type="molecule type" value="Genomic_DNA"/>
</dbReference>
<keyword evidence="3" id="KW-1185">Reference proteome</keyword>
<organism evidence="2 3">
    <name type="scientific">Glomus cerebriforme</name>
    <dbReference type="NCBI Taxonomy" id="658196"/>
    <lineage>
        <taxon>Eukaryota</taxon>
        <taxon>Fungi</taxon>
        <taxon>Fungi incertae sedis</taxon>
        <taxon>Mucoromycota</taxon>
        <taxon>Glomeromycotina</taxon>
        <taxon>Glomeromycetes</taxon>
        <taxon>Glomerales</taxon>
        <taxon>Glomeraceae</taxon>
        <taxon>Glomus</taxon>
    </lineage>
</organism>
<reference evidence="2 3" key="1">
    <citation type="submission" date="2018-06" db="EMBL/GenBank/DDBJ databases">
        <title>Comparative genomics reveals the genomic features of Rhizophagus irregularis, R. cerebriforme, R. diaphanum and Gigaspora rosea, and their symbiotic lifestyle signature.</title>
        <authorList>
            <person name="Morin E."/>
            <person name="San Clemente H."/>
            <person name="Chen E.C.H."/>
            <person name="De La Providencia I."/>
            <person name="Hainaut M."/>
            <person name="Kuo A."/>
            <person name="Kohler A."/>
            <person name="Murat C."/>
            <person name="Tang N."/>
            <person name="Roy S."/>
            <person name="Loubradou J."/>
            <person name="Henrissat B."/>
            <person name="Grigoriev I.V."/>
            <person name="Corradi N."/>
            <person name="Roux C."/>
            <person name="Martin F.M."/>
        </authorList>
    </citation>
    <scope>NUCLEOTIDE SEQUENCE [LARGE SCALE GENOMIC DNA]</scope>
    <source>
        <strain evidence="2 3">DAOM 227022</strain>
    </source>
</reference>
<feature type="compositionally biased region" description="Polar residues" evidence="1">
    <location>
        <begin position="245"/>
        <end position="259"/>
    </location>
</feature>
<feature type="compositionally biased region" description="Basic and acidic residues" evidence="1">
    <location>
        <begin position="196"/>
        <end position="208"/>
    </location>
</feature>
<sequence length="275" mass="30327">MESVRRSTRKRKCVDYNDNQAGNVDKSDSLDCDSFQGSPSYISTQKTHSNGENIVLSEHTQTKKKKKLSLSKKSGTSNKDNKEKEQCGKSSKFEGAQEVNMVVIVEPMPIKDGAKGDDLFNDSELSDPPDLDKDLKSEIDLETKKAVAKLNYDTDDDTFAFDDTDDGSDYEEGCKNISKKKNLNTGKKAKPTPAKENGRVKKDKEKKQSVSKTNTSAQSTKKTASQALGGLKRKVIGESKPLTPKFTSGPLNKVPSSGLSRKLKVKSLHPYLKKQ</sequence>
<feature type="region of interest" description="Disordered" evidence="1">
    <location>
        <begin position="155"/>
        <end position="275"/>
    </location>
</feature>
<gene>
    <name evidence="2" type="ORF">C1645_816061</name>
</gene>
<dbReference type="AlphaFoldDB" id="A0A397TF03"/>
<evidence type="ECO:0008006" key="4">
    <source>
        <dbReference type="Google" id="ProtNLM"/>
    </source>
</evidence>
<name>A0A397TF03_9GLOM</name>
<proteinExistence type="predicted"/>
<feature type="compositionally biased region" description="Polar residues" evidence="1">
    <location>
        <begin position="37"/>
        <end position="52"/>
    </location>
</feature>
<dbReference type="Proteomes" id="UP000265703">
    <property type="component" value="Unassembled WGS sequence"/>
</dbReference>
<accession>A0A397TF03</accession>